<gene>
    <name evidence="1" type="ORF">J2S42_006059</name>
</gene>
<organism evidence="1 2">
    <name type="scientific">Catenuloplanes indicus</name>
    <dbReference type="NCBI Taxonomy" id="137267"/>
    <lineage>
        <taxon>Bacteria</taxon>
        <taxon>Bacillati</taxon>
        <taxon>Actinomycetota</taxon>
        <taxon>Actinomycetes</taxon>
        <taxon>Micromonosporales</taxon>
        <taxon>Micromonosporaceae</taxon>
        <taxon>Catenuloplanes</taxon>
    </lineage>
</organism>
<evidence type="ECO:0000313" key="2">
    <source>
        <dbReference type="Proteomes" id="UP001240236"/>
    </source>
</evidence>
<dbReference type="AlphaFoldDB" id="A0AAE4AZQ4"/>
<accession>A0AAE4AZQ4</accession>
<protein>
    <submittedName>
        <fullName evidence="1">Uncharacterized protein</fullName>
    </submittedName>
</protein>
<keyword evidence="2" id="KW-1185">Reference proteome</keyword>
<dbReference type="Proteomes" id="UP001240236">
    <property type="component" value="Unassembled WGS sequence"/>
</dbReference>
<dbReference type="EMBL" id="JAUSUZ010000001">
    <property type="protein sequence ID" value="MDQ0369390.1"/>
    <property type="molecule type" value="Genomic_DNA"/>
</dbReference>
<proteinExistence type="predicted"/>
<name>A0AAE4AZQ4_9ACTN</name>
<sequence>MPSPTIGQRVSRGERTLLLERVAAAAPQAP</sequence>
<evidence type="ECO:0000313" key="1">
    <source>
        <dbReference type="EMBL" id="MDQ0369390.1"/>
    </source>
</evidence>
<reference evidence="1 2" key="1">
    <citation type="submission" date="2023-07" db="EMBL/GenBank/DDBJ databases">
        <title>Sequencing the genomes of 1000 actinobacteria strains.</title>
        <authorList>
            <person name="Klenk H.-P."/>
        </authorList>
    </citation>
    <scope>NUCLEOTIDE SEQUENCE [LARGE SCALE GENOMIC DNA]</scope>
    <source>
        <strain evidence="1 2">DSM 44709</strain>
    </source>
</reference>
<comment type="caution">
    <text evidence="1">The sequence shown here is derived from an EMBL/GenBank/DDBJ whole genome shotgun (WGS) entry which is preliminary data.</text>
</comment>